<dbReference type="EMBL" id="JACHLE010000001">
    <property type="protein sequence ID" value="MBB4805877.1"/>
    <property type="molecule type" value="Genomic_DNA"/>
</dbReference>
<sequence>MMIEIKRNIKGLFGVMMLAGFLANGQTVDLSTHIAGTPPTNAVVQWHTSATPSSGTLLSSTIVTATPTSTHYWAFYYSSNNGGCYSPGAKVTVIGNDCTVSETTVDLTALPHSAVPTGADLVWYTTPTHDPGTEAANPAAAENGIYWPVFYSSSNGGCFSPVGDPVIIELTTCSSACYKPGVLTGGSILDSRAGITSLSRAGSDDPDNWPMVRKGGWLVLESKTKAFVPNRVAFSDADNNPATPDVPAGINASNFVEGMIVYDTTNQCLKIYTSTDGGNTYAWYCIGTQTCPD</sequence>
<accession>A0A840KD02</accession>
<evidence type="ECO:0000313" key="1">
    <source>
        <dbReference type="EMBL" id="MBB4805877.1"/>
    </source>
</evidence>
<comment type="caution">
    <text evidence="1">The sequence shown here is derived from an EMBL/GenBank/DDBJ whole genome shotgun (WGS) entry which is preliminary data.</text>
</comment>
<reference evidence="1 2" key="1">
    <citation type="submission" date="2020-08" db="EMBL/GenBank/DDBJ databases">
        <title>Functional genomics of gut bacteria from endangered species of beetles.</title>
        <authorList>
            <person name="Carlos-Shanley C."/>
        </authorList>
    </citation>
    <scope>NUCLEOTIDE SEQUENCE [LARGE SCALE GENOMIC DNA]</scope>
    <source>
        <strain evidence="1 2">S00151</strain>
    </source>
</reference>
<evidence type="ECO:0000313" key="2">
    <source>
        <dbReference type="Proteomes" id="UP000592180"/>
    </source>
</evidence>
<keyword evidence="2" id="KW-1185">Reference proteome</keyword>
<dbReference type="Proteomes" id="UP000592180">
    <property type="component" value="Unassembled WGS sequence"/>
</dbReference>
<protein>
    <submittedName>
        <fullName evidence="1">Uncharacterized protein</fullName>
    </submittedName>
</protein>
<gene>
    <name evidence="1" type="ORF">HNP38_001149</name>
</gene>
<dbReference type="AlphaFoldDB" id="A0A840KD02"/>
<organism evidence="1 2">
    <name type="scientific">Chryseobacterium defluvii</name>
    <dbReference type="NCBI Taxonomy" id="160396"/>
    <lineage>
        <taxon>Bacteria</taxon>
        <taxon>Pseudomonadati</taxon>
        <taxon>Bacteroidota</taxon>
        <taxon>Flavobacteriia</taxon>
        <taxon>Flavobacteriales</taxon>
        <taxon>Weeksellaceae</taxon>
        <taxon>Chryseobacterium group</taxon>
        <taxon>Chryseobacterium</taxon>
    </lineage>
</organism>
<proteinExistence type="predicted"/>
<name>A0A840KD02_9FLAO</name>